<feature type="chain" id="PRO_5030691784" description="Peptide-methionine (R)-S-oxide reductase" evidence="6">
    <location>
        <begin position="16"/>
        <end position="195"/>
    </location>
</feature>
<evidence type="ECO:0000256" key="3">
    <source>
        <dbReference type="ARBA" id="ARBA00023002"/>
    </source>
</evidence>
<dbReference type="GO" id="GO:0006979">
    <property type="term" value="P:response to oxidative stress"/>
    <property type="evidence" value="ECO:0007669"/>
    <property type="project" value="InterPro"/>
</dbReference>
<proteinExistence type="inferred from homology"/>
<comment type="similarity">
    <text evidence="1 5">Belongs to the MsrB Met sulfoxide reductase family.</text>
</comment>
<dbReference type="Gene3D" id="2.170.150.20">
    <property type="entry name" value="Peptide methionine sulfoxide reductase"/>
    <property type="match status" value="1"/>
</dbReference>
<evidence type="ECO:0000256" key="2">
    <source>
        <dbReference type="ARBA" id="ARBA00012499"/>
    </source>
</evidence>
<dbReference type="PROSITE" id="PS51790">
    <property type="entry name" value="MSRB"/>
    <property type="match status" value="1"/>
</dbReference>
<dbReference type="InterPro" id="IPR011057">
    <property type="entry name" value="Mss4-like_sf"/>
</dbReference>
<dbReference type="EC" id="1.8.4.12" evidence="2 5"/>
<dbReference type="SUPFAM" id="SSF51316">
    <property type="entry name" value="Mss4-like"/>
    <property type="match status" value="1"/>
</dbReference>
<dbReference type="GO" id="GO:0033743">
    <property type="term" value="F:peptide-methionine (R)-S-oxide reductase activity"/>
    <property type="evidence" value="ECO:0007669"/>
    <property type="project" value="UniProtKB-EC"/>
</dbReference>
<keyword evidence="5" id="KW-0862">Zinc</keyword>
<dbReference type="InterPro" id="IPR028427">
    <property type="entry name" value="Met_Sox_Rdtase_MsrB"/>
</dbReference>
<dbReference type="GO" id="GO:0005737">
    <property type="term" value="C:cytoplasm"/>
    <property type="evidence" value="ECO:0007669"/>
    <property type="project" value="TreeGrafter"/>
</dbReference>
<feature type="domain" description="MsrB" evidence="7">
    <location>
        <begin position="62"/>
        <end position="194"/>
    </location>
</feature>
<evidence type="ECO:0000313" key="8">
    <source>
        <dbReference type="EMBL" id="CAD8259920.1"/>
    </source>
</evidence>
<reference evidence="8" key="1">
    <citation type="submission" date="2021-01" db="EMBL/GenBank/DDBJ databases">
        <authorList>
            <person name="Corre E."/>
            <person name="Pelletier E."/>
            <person name="Niang G."/>
            <person name="Scheremetjew M."/>
            <person name="Finn R."/>
            <person name="Kale V."/>
            <person name="Holt S."/>
            <person name="Cochrane G."/>
            <person name="Meng A."/>
            <person name="Brown T."/>
            <person name="Cohen L."/>
        </authorList>
    </citation>
    <scope>NUCLEOTIDE SEQUENCE</scope>
    <source>
        <strain evidence="8">CCMP2078</strain>
    </source>
</reference>
<keyword evidence="6" id="KW-0732">Signal</keyword>
<dbReference type="EMBL" id="HBEA01012377">
    <property type="protein sequence ID" value="CAD8259920.1"/>
    <property type="molecule type" value="Transcribed_RNA"/>
</dbReference>
<dbReference type="PANTHER" id="PTHR10173:SF52">
    <property type="entry name" value="METHIONINE-R-SULFOXIDE REDUCTASE B1"/>
    <property type="match status" value="1"/>
</dbReference>
<evidence type="ECO:0000256" key="1">
    <source>
        <dbReference type="ARBA" id="ARBA00007174"/>
    </source>
</evidence>
<feature type="signal peptide" evidence="6">
    <location>
        <begin position="1"/>
        <end position="15"/>
    </location>
</feature>
<comment type="cofactor">
    <cofactor evidence="5">
        <name>Zn(2+)</name>
        <dbReference type="ChEBI" id="CHEBI:29105"/>
    </cofactor>
    <text evidence="5">Binds 1 zinc ion per subunit.</text>
</comment>
<organism evidence="8">
    <name type="scientific">Pinguiococcus pyrenoidosus</name>
    <dbReference type="NCBI Taxonomy" id="172671"/>
    <lineage>
        <taxon>Eukaryota</taxon>
        <taxon>Sar</taxon>
        <taxon>Stramenopiles</taxon>
        <taxon>Ochrophyta</taxon>
        <taxon>Pinguiophyceae</taxon>
        <taxon>Pinguiochrysidales</taxon>
        <taxon>Pinguiochrysidaceae</taxon>
        <taxon>Pinguiococcus</taxon>
    </lineage>
</organism>
<protein>
    <recommendedName>
        <fullName evidence="2 5">Peptide-methionine (R)-S-oxide reductase</fullName>
        <ecNumber evidence="2 5">1.8.4.12</ecNumber>
    </recommendedName>
</protein>
<dbReference type="GO" id="GO:0046872">
    <property type="term" value="F:metal ion binding"/>
    <property type="evidence" value="ECO:0007669"/>
    <property type="project" value="UniProtKB-KW"/>
</dbReference>
<evidence type="ECO:0000256" key="6">
    <source>
        <dbReference type="SAM" id="SignalP"/>
    </source>
</evidence>
<evidence type="ECO:0000256" key="4">
    <source>
        <dbReference type="ARBA" id="ARBA00048488"/>
    </source>
</evidence>
<comment type="catalytic activity">
    <reaction evidence="4 5">
        <text>L-methionyl-[protein] + [thioredoxin]-disulfide + H2O = L-methionyl-(R)-S-oxide-[protein] + [thioredoxin]-dithiol</text>
        <dbReference type="Rhea" id="RHEA:24164"/>
        <dbReference type="Rhea" id="RHEA-COMP:10698"/>
        <dbReference type="Rhea" id="RHEA-COMP:10700"/>
        <dbReference type="Rhea" id="RHEA-COMP:12313"/>
        <dbReference type="Rhea" id="RHEA-COMP:12314"/>
        <dbReference type="ChEBI" id="CHEBI:15377"/>
        <dbReference type="ChEBI" id="CHEBI:16044"/>
        <dbReference type="ChEBI" id="CHEBI:29950"/>
        <dbReference type="ChEBI" id="CHEBI:45764"/>
        <dbReference type="ChEBI" id="CHEBI:50058"/>
        <dbReference type="EC" id="1.8.4.12"/>
    </reaction>
</comment>
<dbReference type="NCBIfam" id="TIGR00357">
    <property type="entry name" value="peptide-methionine (R)-S-oxide reductase MsrB"/>
    <property type="match status" value="1"/>
</dbReference>
<gene>
    <name evidence="8" type="ORF">PPYR1160_LOCUS9422</name>
</gene>
<dbReference type="AlphaFoldDB" id="A0A7R9YCP1"/>
<sequence length="195" mass="21079">MRCAILASLAATALALRAPLSRKDALQVSVASALAWGISPAISSAKVSKMGVDVTPMTQDEIEKAASSLPEFSKEVLLQARTERSFTGKTINGYPWDTKEKGVWKSALSDVPVFSSDAKYDSGTGWPSFSRPIDKDHVIERLDPGDMGLPKFLQRIEVLDAKSGGHLGHVFNDGPPPTFKRYCMNAAALKFEPAK</sequence>
<keyword evidence="5" id="KW-0479">Metal-binding</keyword>
<dbReference type="PANTHER" id="PTHR10173">
    <property type="entry name" value="METHIONINE SULFOXIDE REDUCTASE"/>
    <property type="match status" value="1"/>
</dbReference>
<keyword evidence="3 5" id="KW-0560">Oxidoreductase</keyword>
<accession>A0A7R9YCP1</accession>
<dbReference type="InterPro" id="IPR002579">
    <property type="entry name" value="Met_Sox_Rdtase_MsrB_dom"/>
</dbReference>
<dbReference type="GO" id="GO:0030091">
    <property type="term" value="P:protein repair"/>
    <property type="evidence" value="ECO:0007669"/>
    <property type="project" value="InterPro"/>
</dbReference>
<evidence type="ECO:0000259" key="7">
    <source>
        <dbReference type="PROSITE" id="PS51790"/>
    </source>
</evidence>
<dbReference type="Pfam" id="PF01641">
    <property type="entry name" value="SelR"/>
    <property type="match status" value="1"/>
</dbReference>
<evidence type="ECO:0000256" key="5">
    <source>
        <dbReference type="RuleBase" id="RU365044"/>
    </source>
</evidence>
<name>A0A7R9YCP1_9STRA</name>